<protein>
    <submittedName>
        <fullName evidence="2">Uncharacterized protein</fullName>
    </submittedName>
</protein>
<sequence length="127" mass="14207">SAGCYPQLETNDNENHLSYIEEENATSSFHLENENSSTAFPPSASPKPESTDDISSVSCNSGNPTVLLLTRLKNVNYNVLPIPSNESDNEEDVDDSDTDPNFSIRSHQSSCRSSVRNENEKRRREER</sequence>
<accession>A0ABD2MR97</accession>
<dbReference type="EMBL" id="JABFTP020000021">
    <property type="protein sequence ID" value="KAL3268827.1"/>
    <property type="molecule type" value="Genomic_DNA"/>
</dbReference>
<feature type="compositionally biased region" description="Polar residues" evidence="1">
    <location>
        <begin position="25"/>
        <end position="40"/>
    </location>
</feature>
<dbReference type="Proteomes" id="UP001516400">
    <property type="component" value="Unassembled WGS sequence"/>
</dbReference>
<evidence type="ECO:0000256" key="1">
    <source>
        <dbReference type="SAM" id="MobiDB-lite"/>
    </source>
</evidence>
<organism evidence="2 3">
    <name type="scientific">Cryptolaemus montrouzieri</name>
    <dbReference type="NCBI Taxonomy" id="559131"/>
    <lineage>
        <taxon>Eukaryota</taxon>
        <taxon>Metazoa</taxon>
        <taxon>Ecdysozoa</taxon>
        <taxon>Arthropoda</taxon>
        <taxon>Hexapoda</taxon>
        <taxon>Insecta</taxon>
        <taxon>Pterygota</taxon>
        <taxon>Neoptera</taxon>
        <taxon>Endopterygota</taxon>
        <taxon>Coleoptera</taxon>
        <taxon>Polyphaga</taxon>
        <taxon>Cucujiformia</taxon>
        <taxon>Coccinelloidea</taxon>
        <taxon>Coccinellidae</taxon>
        <taxon>Scymninae</taxon>
        <taxon>Scymnini</taxon>
        <taxon>Cryptolaemus</taxon>
    </lineage>
</organism>
<gene>
    <name evidence="2" type="ORF">HHI36_007921</name>
</gene>
<evidence type="ECO:0000313" key="2">
    <source>
        <dbReference type="EMBL" id="KAL3268827.1"/>
    </source>
</evidence>
<keyword evidence="3" id="KW-1185">Reference proteome</keyword>
<dbReference type="AlphaFoldDB" id="A0ABD2MR97"/>
<feature type="non-terminal residue" evidence="2">
    <location>
        <position position="1"/>
    </location>
</feature>
<feature type="region of interest" description="Disordered" evidence="1">
    <location>
        <begin position="79"/>
        <end position="127"/>
    </location>
</feature>
<feature type="compositionally biased region" description="Acidic residues" evidence="1">
    <location>
        <begin position="87"/>
        <end position="98"/>
    </location>
</feature>
<feature type="compositionally biased region" description="Polar residues" evidence="1">
    <location>
        <begin position="53"/>
        <end position="62"/>
    </location>
</feature>
<comment type="caution">
    <text evidence="2">The sequence shown here is derived from an EMBL/GenBank/DDBJ whole genome shotgun (WGS) entry which is preliminary data.</text>
</comment>
<feature type="compositionally biased region" description="Low complexity" evidence="1">
    <location>
        <begin position="99"/>
        <end position="114"/>
    </location>
</feature>
<feature type="compositionally biased region" description="Basic and acidic residues" evidence="1">
    <location>
        <begin position="115"/>
        <end position="127"/>
    </location>
</feature>
<evidence type="ECO:0000313" key="3">
    <source>
        <dbReference type="Proteomes" id="UP001516400"/>
    </source>
</evidence>
<feature type="region of interest" description="Disordered" evidence="1">
    <location>
        <begin position="22"/>
        <end position="62"/>
    </location>
</feature>
<reference evidence="2 3" key="1">
    <citation type="journal article" date="2021" name="BMC Biol.">
        <title>Horizontally acquired antibacterial genes associated with adaptive radiation of ladybird beetles.</title>
        <authorList>
            <person name="Li H.S."/>
            <person name="Tang X.F."/>
            <person name="Huang Y.H."/>
            <person name="Xu Z.Y."/>
            <person name="Chen M.L."/>
            <person name="Du X.Y."/>
            <person name="Qiu B.Y."/>
            <person name="Chen P.T."/>
            <person name="Zhang W."/>
            <person name="Slipinski A."/>
            <person name="Escalona H.E."/>
            <person name="Waterhouse R.M."/>
            <person name="Zwick A."/>
            <person name="Pang H."/>
        </authorList>
    </citation>
    <scope>NUCLEOTIDE SEQUENCE [LARGE SCALE GENOMIC DNA]</scope>
    <source>
        <strain evidence="2">SYSU2018</strain>
    </source>
</reference>
<name>A0ABD2MR97_9CUCU</name>
<proteinExistence type="predicted"/>